<keyword evidence="3" id="KW-0520">NAD</keyword>
<dbReference type="SUPFAM" id="SSF52200">
    <property type="entry name" value="Toll/Interleukin receptor TIR domain"/>
    <property type="match status" value="1"/>
</dbReference>
<evidence type="ECO:0000256" key="4">
    <source>
        <dbReference type="ARBA" id="ARBA00047304"/>
    </source>
</evidence>
<dbReference type="PROSITE" id="PS50104">
    <property type="entry name" value="TIR"/>
    <property type="match status" value="1"/>
</dbReference>
<feature type="domain" description="TIR" evidence="5">
    <location>
        <begin position="1"/>
        <end position="103"/>
    </location>
</feature>
<dbReference type="InterPro" id="IPR035897">
    <property type="entry name" value="Toll_tir_struct_dom_sf"/>
</dbReference>
<reference evidence="6 7" key="1">
    <citation type="journal article" date="2018" name="Mol. Plant">
        <title>The genome of Artemisia annua provides insight into the evolution of Asteraceae family and artemisinin biosynthesis.</title>
        <authorList>
            <person name="Shen Q."/>
            <person name="Zhang L."/>
            <person name="Liao Z."/>
            <person name="Wang S."/>
            <person name="Yan T."/>
            <person name="Shi P."/>
            <person name="Liu M."/>
            <person name="Fu X."/>
            <person name="Pan Q."/>
            <person name="Wang Y."/>
            <person name="Lv Z."/>
            <person name="Lu X."/>
            <person name="Zhang F."/>
            <person name="Jiang W."/>
            <person name="Ma Y."/>
            <person name="Chen M."/>
            <person name="Hao X."/>
            <person name="Li L."/>
            <person name="Tang Y."/>
            <person name="Lv G."/>
            <person name="Zhou Y."/>
            <person name="Sun X."/>
            <person name="Brodelius P.E."/>
            <person name="Rose J.K.C."/>
            <person name="Tang K."/>
        </authorList>
    </citation>
    <scope>NUCLEOTIDE SEQUENCE [LARGE SCALE GENOMIC DNA]</scope>
    <source>
        <strain evidence="7">cv. Huhao1</strain>
        <tissue evidence="6">Leaf</tissue>
    </source>
</reference>
<proteinExistence type="predicted"/>
<dbReference type="SMART" id="SM00255">
    <property type="entry name" value="TIR"/>
    <property type="match status" value="1"/>
</dbReference>
<comment type="catalytic activity">
    <reaction evidence="4">
        <text>NAD(+) + H2O = ADP-D-ribose + nicotinamide + H(+)</text>
        <dbReference type="Rhea" id="RHEA:16301"/>
        <dbReference type="ChEBI" id="CHEBI:15377"/>
        <dbReference type="ChEBI" id="CHEBI:15378"/>
        <dbReference type="ChEBI" id="CHEBI:17154"/>
        <dbReference type="ChEBI" id="CHEBI:57540"/>
        <dbReference type="ChEBI" id="CHEBI:57967"/>
        <dbReference type="EC" id="3.2.2.6"/>
    </reaction>
    <physiologicalReaction direction="left-to-right" evidence="4">
        <dbReference type="Rhea" id="RHEA:16302"/>
    </physiologicalReaction>
</comment>
<accession>A0A2U1KF62</accession>
<evidence type="ECO:0000313" key="7">
    <source>
        <dbReference type="Proteomes" id="UP000245207"/>
    </source>
</evidence>
<dbReference type="GO" id="GO:0007165">
    <property type="term" value="P:signal transduction"/>
    <property type="evidence" value="ECO:0007669"/>
    <property type="project" value="InterPro"/>
</dbReference>
<organism evidence="6 7">
    <name type="scientific">Artemisia annua</name>
    <name type="common">Sweet wormwood</name>
    <dbReference type="NCBI Taxonomy" id="35608"/>
    <lineage>
        <taxon>Eukaryota</taxon>
        <taxon>Viridiplantae</taxon>
        <taxon>Streptophyta</taxon>
        <taxon>Embryophyta</taxon>
        <taxon>Tracheophyta</taxon>
        <taxon>Spermatophyta</taxon>
        <taxon>Magnoliopsida</taxon>
        <taxon>eudicotyledons</taxon>
        <taxon>Gunneridae</taxon>
        <taxon>Pentapetalae</taxon>
        <taxon>asterids</taxon>
        <taxon>campanulids</taxon>
        <taxon>Asterales</taxon>
        <taxon>Asteraceae</taxon>
        <taxon>Asteroideae</taxon>
        <taxon>Anthemideae</taxon>
        <taxon>Artemisiinae</taxon>
        <taxon>Artemisia</taxon>
    </lineage>
</organism>
<dbReference type="Proteomes" id="UP000245207">
    <property type="component" value="Unassembled WGS sequence"/>
</dbReference>
<evidence type="ECO:0000256" key="3">
    <source>
        <dbReference type="ARBA" id="ARBA00023027"/>
    </source>
</evidence>
<dbReference type="Pfam" id="PF01582">
    <property type="entry name" value="TIR"/>
    <property type="match status" value="1"/>
</dbReference>
<dbReference type="GO" id="GO:0061809">
    <property type="term" value="F:NAD+ nucleosidase activity, cyclic ADP-ribose generating"/>
    <property type="evidence" value="ECO:0007669"/>
    <property type="project" value="UniProtKB-EC"/>
</dbReference>
<keyword evidence="7" id="KW-1185">Reference proteome</keyword>
<dbReference type="EC" id="3.2.2.6" evidence="1"/>
<dbReference type="OrthoDB" id="6160824at2759"/>
<dbReference type="InterPro" id="IPR000157">
    <property type="entry name" value="TIR_dom"/>
</dbReference>
<evidence type="ECO:0000256" key="1">
    <source>
        <dbReference type="ARBA" id="ARBA00011982"/>
    </source>
</evidence>
<keyword evidence="2" id="KW-0378">Hydrolase</keyword>
<sequence length="121" mass="13769">MEPIFLYDAGQSIAPQLSAAIKDSRIFIVVFSTNYADSKWCLNELCEMMHLKEQVNDQRVVLPVFLDVKKTDAGSQQGSYEKHFEIHQNKFDQETVQEWREALQKAGQLPGGLHLQDDANG</sequence>
<dbReference type="Gene3D" id="3.40.50.10140">
    <property type="entry name" value="Toll/interleukin-1 receptor homology (TIR) domain"/>
    <property type="match status" value="1"/>
</dbReference>
<dbReference type="EMBL" id="PKPP01020187">
    <property type="protein sequence ID" value="PWA35348.1"/>
    <property type="molecule type" value="Genomic_DNA"/>
</dbReference>
<evidence type="ECO:0000259" key="5">
    <source>
        <dbReference type="PROSITE" id="PS50104"/>
    </source>
</evidence>
<comment type="caution">
    <text evidence="6">The sequence shown here is derived from an EMBL/GenBank/DDBJ whole genome shotgun (WGS) entry which is preliminary data.</text>
</comment>
<evidence type="ECO:0000256" key="2">
    <source>
        <dbReference type="ARBA" id="ARBA00022801"/>
    </source>
</evidence>
<name>A0A2U1KF62_ARTAN</name>
<dbReference type="PANTHER" id="PTHR32009">
    <property type="entry name" value="TMV RESISTANCE PROTEIN N-LIKE"/>
    <property type="match status" value="1"/>
</dbReference>
<evidence type="ECO:0000313" key="6">
    <source>
        <dbReference type="EMBL" id="PWA35348.1"/>
    </source>
</evidence>
<protein>
    <recommendedName>
        <fullName evidence="1">ADP-ribosyl cyclase/cyclic ADP-ribose hydrolase</fullName>
        <ecNumber evidence="1">3.2.2.6</ecNumber>
    </recommendedName>
</protein>
<dbReference type="AlphaFoldDB" id="A0A2U1KF62"/>
<gene>
    <name evidence="6" type="ORF">CTI12_AA609780</name>
</gene>
<dbReference type="PANTHER" id="PTHR32009:SF39">
    <property type="entry name" value="TIR DOMAIN-CONTAINING PROTEIN"/>
    <property type="match status" value="1"/>
</dbReference>